<dbReference type="InterPro" id="IPR051678">
    <property type="entry name" value="AGP_Transferase"/>
</dbReference>
<dbReference type="SUPFAM" id="SSF56112">
    <property type="entry name" value="Protein kinase-like (PK-like)"/>
    <property type="match status" value="1"/>
</dbReference>
<evidence type="ECO:0000313" key="2">
    <source>
        <dbReference type="EMBL" id="RNJ47334.1"/>
    </source>
</evidence>
<proteinExistence type="predicted"/>
<gene>
    <name evidence="2" type="ORF">DNR46_05815</name>
</gene>
<evidence type="ECO:0000259" key="1">
    <source>
        <dbReference type="Pfam" id="PF01636"/>
    </source>
</evidence>
<dbReference type="PANTHER" id="PTHR21310:SF42">
    <property type="entry name" value="BIFUNCTIONAL AAC_APH"/>
    <property type="match status" value="1"/>
</dbReference>
<dbReference type="GeneID" id="66683147"/>
<keyword evidence="2" id="KW-0808">Transferase</keyword>
<evidence type="ECO:0000313" key="3">
    <source>
        <dbReference type="Proteomes" id="UP000275436"/>
    </source>
</evidence>
<dbReference type="Gene3D" id="3.90.1200.10">
    <property type="match status" value="1"/>
</dbReference>
<feature type="domain" description="Aminoglycoside phosphotransferase" evidence="1">
    <location>
        <begin position="35"/>
        <end position="258"/>
    </location>
</feature>
<dbReference type="EMBL" id="QKOD01000001">
    <property type="protein sequence ID" value="RNJ47334.1"/>
    <property type="molecule type" value="Genomic_DNA"/>
</dbReference>
<dbReference type="InterPro" id="IPR011009">
    <property type="entry name" value="Kinase-like_dom_sf"/>
</dbReference>
<organism evidence="2 3">
    <name type="scientific">Mesorhizobium japonicum</name>
    <dbReference type="NCBI Taxonomy" id="2066070"/>
    <lineage>
        <taxon>Bacteria</taxon>
        <taxon>Pseudomonadati</taxon>
        <taxon>Pseudomonadota</taxon>
        <taxon>Alphaproteobacteria</taxon>
        <taxon>Hyphomicrobiales</taxon>
        <taxon>Phyllobacteriaceae</taxon>
        <taxon>Mesorhizobium</taxon>
    </lineage>
</organism>
<dbReference type="Gene3D" id="3.30.200.20">
    <property type="entry name" value="Phosphorylase Kinase, domain 1"/>
    <property type="match status" value="1"/>
</dbReference>
<dbReference type="Proteomes" id="UP000275436">
    <property type="component" value="Unassembled WGS sequence"/>
</dbReference>
<dbReference type="PANTHER" id="PTHR21310">
    <property type="entry name" value="AMINOGLYCOSIDE PHOSPHOTRANSFERASE-RELATED-RELATED"/>
    <property type="match status" value="1"/>
</dbReference>
<comment type="caution">
    <text evidence="2">The sequence shown here is derived from an EMBL/GenBank/DDBJ whole genome shotgun (WGS) entry which is preliminary data.</text>
</comment>
<accession>A0A3M9XHB7</accession>
<name>A0A3M9XHB7_9HYPH</name>
<dbReference type="CDD" id="cd05155">
    <property type="entry name" value="APH_ChoK_like_1"/>
    <property type="match status" value="1"/>
</dbReference>
<sequence length="298" mass="33006">MMHDDQVNIDIDIARKMIRDQFPQYRHEDITSVGSSGTVNAIFRIGSKSAARFPLRAMNPTECADMLRSEAAAMVEIGKHCLFPTPQPIGIGEPGPRYPMPWALQTWIEGEVATPHGLSGSTMFALDLARLVASLRQADTRGRRFDGQGRGGHLPDHDDWMAVCLENSEGLLDVARLRDLWARLRELPCAGSVVMSHKDLIPANLLVQGERLVGVLDGGSFGPADPSLDLVVGWHLLDRERRAAFRSGLQVEDLLWKRGAAWAFQQAMGLVWYYRRTNPAMSALGRSTLSRILADPDI</sequence>
<dbReference type="GO" id="GO:0016740">
    <property type="term" value="F:transferase activity"/>
    <property type="evidence" value="ECO:0007669"/>
    <property type="project" value="UniProtKB-KW"/>
</dbReference>
<dbReference type="RefSeq" id="WP_123167277.1">
    <property type="nucleotide sequence ID" value="NZ_CP051773.1"/>
</dbReference>
<dbReference type="AlphaFoldDB" id="A0A3M9XHB7"/>
<protein>
    <submittedName>
        <fullName evidence="2">Aminoglycoside phosphotransferase</fullName>
    </submittedName>
</protein>
<dbReference type="Pfam" id="PF01636">
    <property type="entry name" value="APH"/>
    <property type="match status" value="1"/>
</dbReference>
<dbReference type="InterPro" id="IPR002575">
    <property type="entry name" value="Aminoglycoside_PTrfase"/>
</dbReference>
<reference evidence="2 3" key="1">
    <citation type="journal article" date="2018" name="Mol. Plant Microbe Interact.">
        <title>Taxonomically Different Co-Microsymbionts of a Relict Legume, Oxytropis popoviana, Have Complementary Sets of Symbiotic Genes and Together Increase the Efficiency of Plant Nodulation.</title>
        <authorList>
            <person name="Safronova V."/>
            <person name="Belimov A."/>
            <person name="Sazanova A."/>
            <person name="Chirak E."/>
            <person name="Verkhozina A."/>
            <person name="Kuznetsova I."/>
            <person name="Andronov E."/>
            <person name="Puhalsky J."/>
            <person name="Tikhonovich I."/>
        </authorList>
    </citation>
    <scope>NUCLEOTIDE SEQUENCE [LARGE SCALE GENOMIC DNA]</scope>
    <source>
        <strain evidence="2 3">Opo-235</strain>
    </source>
</reference>